<feature type="non-terminal residue" evidence="1">
    <location>
        <position position="316"/>
    </location>
</feature>
<gene>
    <name evidence="1" type="ORF">S01H4_23427</name>
</gene>
<evidence type="ECO:0000313" key="1">
    <source>
        <dbReference type="EMBL" id="GAG77873.1"/>
    </source>
</evidence>
<proteinExistence type="predicted"/>
<comment type="caution">
    <text evidence="1">The sequence shown here is derived from an EMBL/GenBank/DDBJ whole genome shotgun (WGS) entry which is preliminary data.</text>
</comment>
<feature type="non-terminal residue" evidence="1">
    <location>
        <position position="1"/>
    </location>
</feature>
<protein>
    <submittedName>
        <fullName evidence="1">Uncharacterized protein</fullName>
    </submittedName>
</protein>
<sequence>KESGFDRAILTRILVGFSLFSYLGWSTADFKEITSEGVFEYKFKENKAKFSRIIDLEEQIYQIEEIVSYLLKVRILRMRGRFIYITPRPLAIHLLQNHTLESKFIEYFEKIRSLNDKHFLNRFLERLEDFAFDDIGETIVDSILHSSSFDSWQKINNREISDKLLKISIINNKLVVKKLTGLFKEVNYDVLKETLTSRRDLINSLEHIILYNDSFEEGMNILLKLAIAENETYANNATGTFRDKFSIYLPGTSATLQDRMNYLEKLNETGDENIIFRVINVLPTVFNLERHSRMVYAELQALRPVPEEYQPKTVAE</sequence>
<organism evidence="1">
    <name type="scientific">marine sediment metagenome</name>
    <dbReference type="NCBI Taxonomy" id="412755"/>
    <lineage>
        <taxon>unclassified sequences</taxon>
        <taxon>metagenomes</taxon>
        <taxon>ecological metagenomes</taxon>
    </lineage>
</organism>
<accession>X1B0R0</accession>
<reference evidence="1" key="1">
    <citation type="journal article" date="2014" name="Front. Microbiol.">
        <title>High frequency of phylogenetically diverse reductive dehalogenase-homologous genes in deep subseafloor sedimentary metagenomes.</title>
        <authorList>
            <person name="Kawai M."/>
            <person name="Futagami T."/>
            <person name="Toyoda A."/>
            <person name="Takaki Y."/>
            <person name="Nishi S."/>
            <person name="Hori S."/>
            <person name="Arai W."/>
            <person name="Tsubouchi T."/>
            <person name="Morono Y."/>
            <person name="Uchiyama I."/>
            <person name="Ito T."/>
            <person name="Fujiyama A."/>
            <person name="Inagaki F."/>
            <person name="Takami H."/>
        </authorList>
    </citation>
    <scope>NUCLEOTIDE SEQUENCE</scope>
    <source>
        <strain evidence="1">Expedition CK06-06</strain>
    </source>
</reference>
<dbReference type="EMBL" id="BART01010866">
    <property type="protein sequence ID" value="GAG77873.1"/>
    <property type="molecule type" value="Genomic_DNA"/>
</dbReference>
<name>X1B0R0_9ZZZZ</name>
<dbReference type="AlphaFoldDB" id="X1B0R0"/>